<sequence>MYRHTASRQLPGSTCSTPYRTGKQKCESLLTLVTGFRCHNVPPRLASRPPWRKLTGSINMPENKPPSTLMSVCATYLQSKCNSDHFEAKGAEGTRSSAAFSHIQCVGESGRPRQQAVLAETTTAAERLNHTDGRAFNTTLPSVSHKHHPHSYQRRS</sequence>
<reference evidence="2 3" key="1">
    <citation type="submission" date="2018-10" db="EMBL/GenBank/DDBJ databases">
        <title>Genome assembly for a Yunnan-Guizhou Plateau 3E fish, Anabarilius grahami (Regan), and its evolutionary and genetic applications.</title>
        <authorList>
            <person name="Jiang W."/>
        </authorList>
    </citation>
    <scope>NUCLEOTIDE SEQUENCE [LARGE SCALE GENOMIC DNA]</scope>
    <source>
        <strain evidence="2">AG-KIZ</strain>
        <tissue evidence="2">Muscle</tissue>
    </source>
</reference>
<protein>
    <submittedName>
        <fullName evidence="2">Uncharacterized protein</fullName>
    </submittedName>
</protein>
<dbReference type="Proteomes" id="UP000281406">
    <property type="component" value="Unassembled WGS sequence"/>
</dbReference>
<evidence type="ECO:0000313" key="3">
    <source>
        <dbReference type="Proteomes" id="UP000281406"/>
    </source>
</evidence>
<name>A0A3N0YAF6_ANAGA</name>
<evidence type="ECO:0000256" key="1">
    <source>
        <dbReference type="SAM" id="MobiDB-lite"/>
    </source>
</evidence>
<evidence type="ECO:0000313" key="2">
    <source>
        <dbReference type="EMBL" id="ROL43177.1"/>
    </source>
</evidence>
<dbReference type="AlphaFoldDB" id="A0A3N0YAF6"/>
<proteinExistence type="predicted"/>
<feature type="compositionally biased region" description="Basic residues" evidence="1">
    <location>
        <begin position="144"/>
        <end position="156"/>
    </location>
</feature>
<dbReference type="EMBL" id="RJVU01048457">
    <property type="protein sequence ID" value="ROL43177.1"/>
    <property type="molecule type" value="Genomic_DNA"/>
</dbReference>
<feature type="region of interest" description="Disordered" evidence="1">
    <location>
        <begin position="130"/>
        <end position="156"/>
    </location>
</feature>
<comment type="caution">
    <text evidence="2">The sequence shown here is derived from an EMBL/GenBank/DDBJ whole genome shotgun (WGS) entry which is preliminary data.</text>
</comment>
<accession>A0A3N0YAF6</accession>
<gene>
    <name evidence="2" type="ORF">DPX16_18580</name>
</gene>
<keyword evidence="3" id="KW-1185">Reference proteome</keyword>
<organism evidence="2 3">
    <name type="scientific">Anabarilius grahami</name>
    <name type="common">Kanglang fish</name>
    <name type="synonym">Barilius grahami</name>
    <dbReference type="NCBI Taxonomy" id="495550"/>
    <lineage>
        <taxon>Eukaryota</taxon>
        <taxon>Metazoa</taxon>
        <taxon>Chordata</taxon>
        <taxon>Craniata</taxon>
        <taxon>Vertebrata</taxon>
        <taxon>Euteleostomi</taxon>
        <taxon>Actinopterygii</taxon>
        <taxon>Neopterygii</taxon>
        <taxon>Teleostei</taxon>
        <taxon>Ostariophysi</taxon>
        <taxon>Cypriniformes</taxon>
        <taxon>Xenocyprididae</taxon>
        <taxon>Xenocypridinae</taxon>
        <taxon>Xenocypridinae incertae sedis</taxon>
        <taxon>Anabarilius</taxon>
    </lineage>
</organism>